<evidence type="ECO:0000313" key="1">
    <source>
        <dbReference type="EMBL" id="KAI4326285.1"/>
    </source>
</evidence>
<proteinExistence type="predicted"/>
<accession>A0ACB9MUY4</accession>
<gene>
    <name evidence="1" type="ORF">MLD38_031614</name>
</gene>
<dbReference type="Proteomes" id="UP001057402">
    <property type="component" value="Chromosome 9"/>
</dbReference>
<sequence>MEIDFLGVGRSSGSPGVKEEEEDGTRDSSTPESTRTSEMQWSFADKVSKPSHMLSFQASPEEKVGKTTRDFDPRLLDNSFQKNALKIPAQHNYTVSGFPLPLFQAQPGFNHEMNKFPSRSHLGQTIINAPVIQSRPPVLSSPLFAIGHTPNFPSSHPQVGVSVCRDTNAPKSPGTSAQLTIFFGGAVHVYDDVPAEKAHAIMSLARSSCSATPSKPVLPTRIESQNVSPSLEQACDGNKSLMLSFSSARSHQVNPNQVIVTPPALIPTVAIPQARKVSLARFLERRKERIIKASPYGFNKGSPEQTGGPIT</sequence>
<dbReference type="EMBL" id="CM042888">
    <property type="protein sequence ID" value="KAI4326285.1"/>
    <property type="molecule type" value="Genomic_DNA"/>
</dbReference>
<name>A0ACB9MUY4_9MYRT</name>
<reference evidence="2" key="1">
    <citation type="journal article" date="2023" name="Front. Plant Sci.">
        <title>Chromosomal-level genome assembly of Melastoma candidum provides insights into trichome evolution.</title>
        <authorList>
            <person name="Zhong Y."/>
            <person name="Wu W."/>
            <person name="Sun C."/>
            <person name="Zou P."/>
            <person name="Liu Y."/>
            <person name="Dai S."/>
            <person name="Zhou R."/>
        </authorList>
    </citation>
    <scope>NUCLEOTIDE SEQUENCE [LARGE SCALE GENOMIC DNA]</scope>
</reference>
<evidence type="ECO:0000313" key="2">
    <source>
        <dbReference type="Proteomes" id="UP001057402"/>
    </source>
</evidence>
<organism evidence="1 2">
    <name type="scientific">Melastoma candidum</name>
    <dbReference type="NCBI Taxonomy" id="119954"/>
    <lineage>
        <taxon>Eukaryota</taxon>
        <taxon>Viridiplantae</taxon>
        <taxon>Streptophyta</taxon>
        <taxon>Embryophyta</taxon>
        <taxon>Tracheophyta</taxon>
        <taxon>Spermatophyta</taxon>
        <taxon>Magnoliopsida</taxon>
        <taxon>eudicotyledons</taxon>
        <taxon>Gunneridae</taxon>
        <taxon>Pentapetalae</taxon>
        <taxon>rosids</taxon>
        <taxon>malvids</taxon>
        <taxon>Myrtales</taxon>
        <taxon>Melastomataceae</taxon>
        <taxon>Melastomatoideae</taxon>
        <taxon>Melastomateae</taxon>
        <taxon>Melastoma</taxon>
    </lineage>
</organism>
<protein>
    <submittedName>
        <fullName evidence="1">Uncharacterized protein</fullName>
    </submittedName>
</protein>
<comment type="caution">
    <text evidence="1">The sequence shown here is derived from an EMBL/GenBank/DDBJ whole genome shotgun (WGS) entry which is preliminary data.</text>
</comment>
<keyword evidence="2" id="KW-1185">Reference proteome</keyword>